<sequence length="170" mass="19502">MAHLNLEDLNKLTESAGIKLENKEKLVSEPKTNDETKSGNKSEDSELQSESSDESFHSDEGSIFEPDQTIDLTELTRNVTTRFKLRMAKMQANMYTRVSEVSEQEDLPESYTAAISSHNINDEKWKQSIQDEFKAHEQNKFGISLKNRKECDKLILNGCLEYTMIQLVHL</sequence>
<protein>
    <submittedName>
        <fullName evidence="2">Uncharacterized protein</fullName>
    </submittedName>
</protein>
<evidence type="ECO:0000313" key="2">
    <source>
        <dbReference type="EMBL" id="CAH2090999.1"/>
    </source>
</evidence>
<feature type="compositionally biased region" description="Basic and acidic residues" evidence="1">
    <location>
        <begin position="1"/>
        <end position="11"/>
    </location>
</feature>
<comment type="caution">
    <text evidence="2">The sequence shown here is derived from an EMBL/GenBank/DDBJ whole genome shotgun (WGS) entry which is preliminary data.</text>
</comment>
<name>A0AAU9TZQ1_EUPED</name>
<feature type="compositionally biased region" description="Basic and acidic residues" evidence="1">
    <location>
        <begin position="20"/>
        <end position="44"/>
    </location>
</feature>
<feature type="region of interest" description="Disordered" evidence="1">
    <location>
        <begin position="1"/>
        <end position="68"/>
    </location>
</feature>
<keyword evidence="3" id="KW-1185">Reference proteome</keyword>
<dbReference type="Proteomes" id="UP001153954">
    <property type="component" value="Unassembled WGS sequence"/>
</dbReference>
<gene>
    <name evidence="2" type="ORF">EEDITHA_LOCUS6900</name>
</gene>
<organism evidence="2 3">
    <name type="scientific">Euphydryas editha</name>
    <name type="common">Edith's checkerspot</name>
    <dbReference type="NCBI Taxonomy" id="104508"/>
    <lineage>
        <taxon>Eukaryota</taxon>
        <taxon>Metazoa</taxon>
        <taxon>Ecdysozoa</taxon>
        <taxon>Arthropoda</taxon>
        <taxon>Hexapoda</taxon>
        <taxon>Insecta</taxon>
        <taxon>Pterygota</taxon>
        <taxon>Neoptera</taxon>
        <taxon>Endopterygota</taxon>
        <taxon>Lepidoptera</taxon>
        <taxon>Glossata</taxon>
        <taxon>Ditrysia</taxon>
        <taxon>Papilionoidea</taxon>
        <taxon>Nymphalidae</taxon>
        <taxon>Nymphalinae</taxon>
        <taxon>Euphydryas</taxon>
    </lineage>
</organism>
<dbReference type="AlphaFoldDB" id="A0AAU9TZQ1"/>
<proteinExistence type="predicted"/>
<evidence type="ECO:0000256" key="1">
    <source>
        <dbReference type="SAM" id="MobiDB-lite"/>
    </source>
</evidence>
<accession>A0AAU9TZQ1</accession>
<reference evidence="2" key="1">
    <citation type="submission" date="2022-03" db="EMBL/GenBank/DDBJ databases">
        <authorList>
            <person name="Tunstrom K."/>
        </authorList>
    </citation>
    <scope>NUCLEOTIDE SEQUENCE</scope>
</reference>
<dbReference type="EMBL" id="CAKOGL010000010">
    <property type="protein sequence ID" value="CAH2090999.1"/>
    <property type="molecule type" value="Genomic_DNA"/>
</dbReference>
<evidence type="ECO:0000313" key="3">
    <source>
        <dbReference type="Proteomes" id="UP001153954"/>
    </source>
</evidence>